<evidence type="ECO:0000313" key="3">
    <source>
        <dbReference type="Proteomes" id="UP000587472"/>
    </source>
</evidence>
<dbReference type="GO" id="GO:0005758">
    <property type="term" value="C:mitochondrial intermembrane space"/>
    <property type="evidence" value="ECO:0007669"/>
    <property type="project" value="InterPro"/>
</dbReference>
<organism evidence="2 3">
    <name type="scientific">Psophia crepitans</name>
    <name type="common">common trumpeter</name>
    <dbReference type="NCBI Taxonomy" id="54359"/>
    <lineage>
        <taxon>Eukaryota</taxon>
        <taxon>Metazoa</taxon>
        <taxon>Chordata</taxon>
        <taxon>Craniata</taxon>
        <taxon>Vertebrata</taxon>
        <taxon>Euteleostomi</taxon>
        <taxon>Archelosauria</taxon>
        <taxon>Archosauria</taxon>
        <taxon>Dinosauria</taxon>
        <taxon>Saurischia</taxon>
        <taxon>Theropoda</taxon>
        <taxon>Coelurosauria</taxon>
        <taxon>Aves</taxon>
        <taxon>Neognathae</taxon>
        <taxon>Neoaves</taxon>
        <taxon>Gruiformes</taxon>
        <taxon>Psophiidae</taxon>
        <taxon>Psophia</taxon>
    </lineage>
</organism>
<dbReference type="PANTHER" id="PTHR11158">
    <property type="entry name" value="MSF1/PX19 RELATED"/>
    <property type="match status" value="1"/>
</dbReference>
<dbReference type="PROSITE" id="PS50904">
    <property type="entry name" value="PRELI_MSF1"/>
    <property type="match status" value="1"/>
</dbReference>
<dbReference type="InterPro" id="IPR006797">
    <property type="entry name" value="PRELI/MSF1_dom"/>
</dbReference>
<dbReference type="InterPro" id="IPR037365">
    <property type="entry name" value="Slowmo/Ups"/>
</dbReference>
<protein>
    <submittedName>
        <fullName evidence="2">PRLD2 protein</fullName>
    </submittedName>
</protein>
<name>A0A7K9WYE2_9GRUI</name>
<dbReference type="Proteomes" id="UP000587472">
    <property type="component" value="Unassembled WGS sequence"/>
</dbReference>
<keyword evidence="3" id="KW-1185">Reference proteome</keyword>
<gene>
    <name evidence="2" type="primary">Prelid2</name>
    <name evidence="2" type="ORF">PSOCRE_R14692</name>
</gene>
<feature type="domain" description="PRELI/MSF1" evidence="1">
    <location>
        <begin position="1"/>
        <end position="167"/>
    </location>
</feature>
<dbReference type="Pfam" id="PF04707">
    <property type="entry name" value="PRELI"/>
    <property type="match status" value="1"/>
</dbReference>
<reference evidence="2 3" key="1">
    <citation type="submission" date="2019-09" db="EMBL/GenBank/DDBJ databases">
        <title>Bird 10,000 Genomes (B10K) Project - Family phase.</title>
        <authorList>
            <person name="Zhang G."/>
        </authorList>
    </citation>
    <scope>NUCLEOTIDE SEQUENCE [LARGE SCALE GENOMIC DNA]</scope>
    <source>
        <strain evidence="2">B10K-DU-001-60</strain>
        <tissue evidence="2">Muscle</tissue>
    </source>
</reference>
<evidence type="ECO:0000259" key="1">
    <source>
        <dbReference type="PROSITE" id="PS50904"/>
    </source>
</evidence>
<accession>A0A7K9WYE2</accession>
<feature type="non-terminal residue" evidence="2">
    <location>
        <position position="168"/>
    </location>
</feature>
<evidence type="ECO:0000313" key="2">
    <source>
        <dbReference type="EMBL" id="NXI90037.1"/>
    </source>
</evidence>
<comment type="caution">
    <text evidence="2">The sequence shown here is derived from an EMBL/GenBank/DDBJ whole genome shotgun (WGS) entry which is preliminary data.</text>
</comment>
<feature type="non-terminal residue" evidence="2">
    <location>
        <position position="1"/>
    </location>
</feature>
<dbReference type="AlphaFoldDB" id="A0A7K9WYE2"/>
<sequence>AFLSRYPSPMEKHVTAAETVEEKIDLSTGVIYWRRIATCQNVIPEILRKKLCNSVSQVSVLKAAGIYLEGESWLNMQKRNVARKTHCLTWTQYASLREDSVFRESLENPNWALCSCCFAPRGRISGTGAGLLSCVSAAFCSTVFQTRCEGAVRLEWLLLVPRCGLPTA</sequence>
<proteinExistence type="predicted"/>
<dbReference type="EMBL" id="VWZZ01000502">
    <property type="protein sequence ID" value="NXI90037.1"/>
    <property type="molecule type" value="Genomic_DNA"/>
</dbReference>